<name>A0A5S9IK27_UABAM</name>
<feature type="domain" description="Zinc finger CHC2-type" evidence="1">
    <location>
        <begin position="11"/>
        <end position="86"/>
    </location>
</feature>
<sequence length="757" mass="86759">MNIFKEAKQKKLQDYIEYKTGTHFKKVGNSLRADKCPFCENKTAFNIKKELFHCFRCDCKGDIIDFEAKYSCCSRKQACYNILDRQPQQTHTVKSREIHKFIWEKSTPLDEKTAYNWLKNKRNFPTQLANKTKSIVCKRFRLNTYKGTKSIVVPIYSYTQTKIIGIENISLTNSSKKAHGNKKGIFYAHAESKEVIIVESLANALCLASVGISAISIFGVTNSDGIQEIIKNFPNHKLYLWFDKGTENLGEELLLKHREINAIFFEEQKRDKYDVNDLLKESPRDFHHQVQKYIQNAIVSPLQSEQKNLIARNKVPKFPIHVIPEPIQSFCKEVADTVACPVDFVVTPMLTTIGALIGSHKKIQIKNSWQESSAIYTAVVAAPGSGKSPALAKITNLLKKIEEENAAENFQRQKQYVQEKARYDAELQKWKNEVKRGAPADYPPEEPQPFHFIRTHIADATVESISEILANNPRGVILIRDELTAWVKSHNQYKGGNGSDRQFFLSVWAGASCPVDRKGKEPQYITDPFLAITGAIPPKELDTLKKGMQDDGFIDRILFSYPDPTCTTKWSEKEISPTITKKMQQLFLGLYHDNSKKVIDFSPKAKKIWIGWYEFHKAKSIEQEEILQNPLNKMPGQLLRICLILATLSGEDHLTEHTLRGAIEIIEYYKAHLRRSLGILNETETEEKVRKIIDYAKKRNLKSISTKDIYRSRFMKIQKAAPAKELLQWAAEEGIGIFEGHTLHLHDSVFEDFDFSM</sequence>
<proteinExistence type="predicted"/>
<reference evidence="2 3" key="1">
    <citation type="submission" date="2019-08" db="EMBL/GenBank/DDBJ databases">
        <title>Complete genome sequence of Candidatus Uab amorphum.</title>
        <authorList>
            <person name="Shiratori T."/>
            <person name="Suzuki S."/>
            <person name="Kakizawa Y."/>
            <person name="Ishida K."/>
        </authorList>
    </citation>
    <scope>NUCLEOTIDE SEQUENCE [LARGE SCALE GENOMIC DNA]</scope>
    <source>
        <strain evidence="2 3">SRT547</strain>
    </source>
</reference>
<keyword evidence="3" id="KW-1185">Reference proteome</keyword>
<accession>A0A5S9IK27</accession>
<dbReference type="SUPFAM" id="SSF57783">
    <property type="entry name" value="Zinc beta-ribbon"/>
    <property type="match status" value="1"/>
</dbReference>
<dbReference type="CDD" id="cd01029">
    <property type="entry name" value="TOPRIM_primases"/>
    <property type="match status" value="1"/>
</dbReference>
<dbReference type="GO" id="GO:0003677">
    <property type="term" value="F:DNA binding"/>
    <property type="evidence" value="ECO:0007669"/>
    <property type="project" value="InterPro"/>
</dbReference>
<dbReference type="OrthoDB" id="279540at2"/>
<dbReference type="GO" id="GO:0006260">
    <property type="term" value="P:DNA replication"/>
    <property type="evidence" value="ECO:0007669"/>
    <property type="project" value="InterPro"/>
</dbReference>
<dbReference type="InterPro" id="IPR036977">
    <property type="entry name" value="DNA_primase_Znf_CHC2"/>
</dbReference>
<dbReference type="GO" id="GO:0003899">
    <property type="term" value="F:DNA-directed RNA polymerase activity"/>
    <property type="evidence" value="ECO:0007669"/>
    <property type="project" value="InterPro"/>
</dbReference>
<dbReference type="KEGG" id="uam:UABAM_01681"/>
<dbReference type="InterPro" id="IPR025048">
    <property type="entry name" value="DUF3987"/>
</dbReference>
<dbReference type="Gene3D" id="3.90.580.10">
    <property type="entry name" value="Zinc finger, CHC2-type domain"/>
    <property type="match status" value="1"/>
</dbReference>
<dbReference type="AlphaFoldDB" id="A0A5S9IK27"/>
<gene>
    <name evidence="2" type="ORF">UABAM_01681</name>
</gene>
<evidence type="ECO:0000313" key="2">
    <source>
        <dbReference type="EMBL" id="BBM83329.1"/>
    </source>
</evidence>
<dbReference type="RefSeq" id="WP_151967534.1">
    <property type="nucleotide sequence ID" value="NZ_AP019860.1"/>
</dbReference>
<organism evidence="2 3">
    <name type="scientific">Uabimicrobium amorphum</name>
    <dbReference type="NCBI Taxonomy" id="2596890"/>
    <lineage>
        <taxon>Bacteria</taxon>
        <taxon>Pseudomonadati</taxon>
        <taxon>Planctomycetota</taxon>
        <taxon>Candidatus Uabimicrobiia</taxon>
        <taxon>Candidatus Uabimicrobiales</taxon>
        <taxon>Candidatus Uabimicrobiaceae</taxon>
        <taxon>Candidatus Uabimicrobium</taxon>
    </lineage>
</organism>
<dbReference type="GO" id="GO:0008270">
    <property type="term" value="F:zinc ion binding"/>
    <property type="evidence" value="ECO:0007669"/>
    <property type="project" value="InterPro"/>
</dbReference>
<dbReference type="Proteomes" id="UP000326354">
    <property type="component" value="Chromosome"/>
</dbReference>
<dbReference type="Pfam" id="PF01807">
    <property type="entry name" value="Zn_ribbon_DnaG"/>
    <property type="match status" value="1"/>
</dbReference>
<dbReference type="InterPro" id="IPR002694">
    <property type="entry name" value="Znf_CHC2"/>
</dbReference>
<evidence type="ECO:0000259" key="1">
    <source>
        <dbReference type="Pfam" id="PF01807"/>
    </source>
</evidence>
<dbReference type="EMBL" id="AP019860">
    <property type="protein sequence ID" value="BBM83329.1"/>
    <property type="molecule type" value="Genomic_DNA"/>
</dbReference>
<dbReference type="InterPro" id="IPR034154">
    <property type="entry name" value="TOPRIM_DnaG/twinkle"/>
</dbReference>
<protein>
    <recommendedName>
        <fullName evidence="1">Zinc finger CHC2-type domain-containing protein</fullName>
    </recommendedName>
</protein>
<dbReference type="Pfam" id="PF13148">
    <property type="entry name" value="DUF3987"/>
    <property type="match status" value="1"/>
</dbReference>
<evidence type="ECO:0000313" key="3">
    <source>
        <dbReference type="Proteomes" id="UP000326354"/>
    </source>
</evidence>